<evidence type="ECO:0000259" key="2">
    <source>
        <dbReference type="Pfam" id="PF08588"/>
    </source>
</evidence>
<dbReference type="InterPro" id="IPR013897">
    <property type="entry name" value="Duc1"/>
</dbReference>
<dbReference type="GeneID" id="25319472"/>
<dbReference type="PANTHER" id="PTHR34826">
    <property type="entry name" value="UPF0590 PROTEIN C409.17C"/>
    <property type="match status" value="1"/>
</dbReference>
<feature type="compositionally biased region" description="Basic and acidic residues" evidence="1">
    <location>
        <begin position="260"/>
        <end position="270"/>
    </location>
</feature>
<accession>A0A0F4YMJ3</accession>
<dbReference type="AlphaFoldDB" id="A0A0F4YMJ3"/>
<feature type="region of interest" description="Disordered" evidence="1">
    <location>
        <begin position="260"/>
        <end position="279"/>
    </location>
</feature>
<dbReference type="Proteomes" id="UP000053958">
    <property type="component" value="Unassembled WGS sequence"/>
</dbReference>
<dbReference type="RefSeq" id="XP_013325455.1">
    <property type="nucleotide sequence ID" value="XM_013470001.1"/>
</dbReference>
<comment type="caution">
    <text evidence="3">The sequence shown here is derived from an EMBL/GenBank/DDBJ whole genome shotgun (WGS) entry which is preliminary data.</text>
</comment>
<name>A0A0F4YMJ3_RASE3</name>
<gene>
    <name evidence="3" type="ORF">T310_7196</name>
</gene>
<dbReference type="STRING" id="1408163.A0A0F4YMJ3"/>
<evidence type="ECO:0000313" key="4">
    <source>
        <dbReference type="Proteomes" id="UP000053958"/>
    </source>
</evidence>
<dbReference type="OrthoDB" id="2119945at2759"/>
<sequence>MWRGTGRGTNTTEYRLKVTAGPEYHPSTHQVVPVNSDKTLRIENSRAIVNTVSGDDLVFGNDFERPIRDRLPPGFNTALRIVKWAIDPALDGDPYADKPYMYSPGLSSWNYFRIGDKIDPAKKGKVLNLHSDVVEEGAEGSGKEVRKSFQIPDDPGQRRKYFLDEGNRKKFVFEEGRIYLIDFGNPYLGFNDFTLRLPGFHLQVAKYIDEKNHKLRYTLKNRRTGDVYFVVLLTLLVHDSKEELSERTTAGVAIRDGIDRHKDGKEGKFDWEEDPDNND</sequence>
<evidence type="ECO:0000256" key="1">
    <source>
        <dbReference type="SAM" id="MobiDB-lite"/>
    </source>
</evidence>
<dbReference type="EMBL" id="LASV01000411">
    <property type="protein sequence ID" value="KKA18843.1"/>
    <property type="molecule type" value="Genomic_DNA"/>
</dbReference>
<feature type="domain" description="Domain of unknown function at the cortex 1" evidence="2">
    <location>
        <begin position="51"/>
        <end position="235"/>
    </location>
</feature>
<organism evidence="3 4">
    <name type="scientific">Rasamsonia emersonii (strain ATCC 16479 / CBS 393.64 / IMI 116815)</name>
    <dbReference type="NCBI Taxonomy" id="1408163"/>
    <lineage>
        <taxon>Eukaryota</taxon>
        <taxon>Fungi</taxon>
        <taxon>Dikarya</taxon>
        <taxon>Ascomycota</taxon>
        <taxon>Pezizomycotina</taxon>
        <taxon>Eurotiomycetes</taxon>
        <taxon>Eurotiomycetidae</taxon>
        <taxon>Eurotiales</taxon>
        <taxon>Trichocomaceae</taxon>
        <taxon>Rasamsonia</taxon>
    </lineage>
</organism>
<evidence type="ECO:0000313" key="3">
    <source>
        <dbReference type="EMBL" id="KKA18843.1"/>
    </source>
</evidence>
<proteinExistence type="predicted"/>
<keyword evidence="4" id="KW-1185">Reference proteome</keyword>
<dbReference type="PANTHER" id="PTHR34826:SF2">
    <property type="entry name" value="UPF0590 PROTEIN C409.17C"/>
    <property type="match status" value="1"/>
</dbReference>
<reference evidence="3 4" key="1">
    <citation type="submission" date="2015-04" db="EMBL/GenBank/DDBJ databases">
        <authorList>
            <person name="Heijne W.H."/>
            <person name="Fedorova N.D."/>
            <person name="Nierman W.C."/>
            <person name="Vollebregt A.W."/>
            <person name="Zhao Z."/>
            <person name="Wu L."/>
            <person name="Kumar M."/>
            <person name="Stam H."/>
            <person name="van den Berg M.A."/>
            <person name="Pel H.J."/>
        </authorList>
    </citation>
    <scope>NUCLEOTIDE SEQUENCE [LARGE SCALE GENOMIC DNA]</scope>
    <source>
        <strain evidence="3 4">CBS 393.64</strain>
    </source>
</reference>
<dbReference type="Pfam" id="PF08588">
    <property type="entry name" value="Duc1"/>
    <property type="match status" value="1"/>
</dbReference>
<protein>
    <recommendedName>
        <fullName evidence="2">Domain of unknown function at the cortex 1 domain-containing protein</fullName>
    </recommendedName>
</protein>